<keyword evidence="3" id="KW-0808">Transferase</keyword>
<comment type="subcellular location">
    <subcellularLocation>
        <location evidence="1">Periplasm</location>
    </subcellularLocation>
</comment>
<evidence type="ECO:0000256" key="3">
    <source>
        <dbReference type="ARBA" id="ARBA00022679"/>
    </source>
</evidence>
<evidence type="ECO:0000259" key="8">
    <source>
        <dbReference type="Pfam" id="PF16822"/>
    </source>
</evidence>
<evidence type="ECO:0000313" key="10">
    <source>
        <dbReference type="Proteomes" id="UP000005631"/>
    </source>
</evidence>
<organism evidence="9 10">
    <name type="scientific">Owenweeksia hongkongensis (strain DSM 17368 / CIP 108786 / JCM 12287 / NRRL B-23963 / UST20020801)</name>
    <dbReference type="NCBI Taxonomy" id="926562"/>
    <lineage>
        <taxon>Bacteria</taxon>
        <taxon>Pseudomonadati</taxon>
        <taxon>Bacteroidota</taxon>
        <taxon>Flavobacteriia</taxon>
        <taxon>Flavobacteriales</taxon>
        <taxon>Owenweeksiaceae</taxon>
        <taxon>Owenweeksia</taxon>
    </lineage>
</organism>
<dbReference type="RefSeq" id="WP_014201357.1">
    <property type="nucleotide sequence ID" value="NC_016599.1"/>
</dbReference>
<keyword evidence="7" id="KW-0472">Membrane</keyword>
<dbReference type="eggNOG" id="COG0457">
    <property type="taxonomic scope" value="Bacteria"/>
</dbReference>
<evidence type="ECO:0000256" key="2">
    <source>
        <dbReference type="ARBA" id="ARBA00005182"/>
    </source>
</evidence>
<dbReference type="UniPathway" id="UPA00286"/>
<dbReference type="GO" id="GO:0042121">
    <property type="term" value="P:alginic acid biosynthetic process"/>
    <property type="evidence" value="ECO:0007669"/>
    <property type="project" value="UniProtKB-UniPathway"/>
</dbReference>
<keyword evidence="5" id="KW-0574">Periplasm</keyword>
<keyword evidence="6" id="KW-0016">Alginate biosynthesis</keyword>
<dbReference type="KEGG" id="oho:Oweho_0987"/>
<dbReference type="GO" id="GO:0042597">
    <property type="term" value="C:periplasmic space"/>
    <property type="evidence" value="ECO:0007669"/>
    <property type="project" value="UniProtKB-SubCell"/>
</dbReference>
<evidence type="ECO:0000256" key="7">
    <source>
        <dbReference type="SAM" id="Phobius"/>
    </source>
</evidence>
<evidence type="ECO:0000313" key="9">
    <source>
        <dbReference type="EMBL" id="AEV31997.1"/>
    </source>
</evidence>
<dbReference type="Proteomes" id="UP000005631">
    <property type="component" value="Chromosome"/>
</dbReference>
<dbReference type="GO" id="GO:0016740">
    <property type="term" value="F:transferase activity"/>
    <property type="evidence" value="ECO:0007669"/>
    <property type="project" value="UniProtKB-KW"/>
</dbReference>
<comment type="pathway">
    <text evidence="2">Glycan biosynthesis; alginate biosynthesis.</text>
</comment>
<evidence type="ECO:0000256" key="1">
    <source>
        <dbReference type="ARBA" id="ARBA00004418"/>
    </source>
</evidence>
<dbReference type="EMBL" id="CP003156">
    <property type="protein sequence ID" value="AEV31997.1"/>
    <property type="molecule type" value="Genomic_DNA"/>
</dbReference>
<dbReference type="InterPro" id="IPR031811">
    <property type="entry name" value="ALGX/ALGJ_SGNH-like"/>
</dbReference>
<keyword evidence="7" id="KW-1133">Transmembrane helix</keyword>
<accession>G8R3W5</accession>
<keyword evidence="7" id="KW-0812">Transmembrane</keyword>
<keyword evidence="10" id="KW-1185">Reference proteome</keyword>
<protein>
    <recommendedName>
        <fullName evidence="8">AlgX/AlgJ SGNH hydrolase-like domain-containing protein</fullName>
    </recommendedName>
</protein>
<keyword evidence="4" id="KW-0732">Signal</keyword>
<name>G8R3W5_OWEHD</name>
<proteinExistence type="predicted"/>
<evidence type="ECO:0000256" key="6">
    <source>
        <dbReference type="ARBA" id="ARBA00022841"/>
    </source>
</evidence>
<dbReference type="OrthoDB" id="175771at2"/>
<dbReference type="STRING" id="926562.Oweho_0987"/>
<reference evidence="9 10" key="1">
    <citation type="journal article" date="2012" name="Stand. Genomic Sci.">
        <title>Genome sequence of the orange-pigmented seawater bacterium Owenweeksia hongkongensis type strain (UST20020801(T)).</title>
        <authorList>
            <person name="Riedel T."/>
            <person name="Held B."/>
            <person name="Nolan M."/>
            <person name="Lucas S."/>
            <person name="Lapidus A."/>
            <person name="Tice H."/>
            <person name="Del Rio T.G."/>
            <person name="Cheng J.F."/>
            <person name="Han C."/>
            <person name="Tapia R."/>
            <person name="Goodwin L.A."/>
            <person name="Pitluck S."/>
            <person name="Liolios K."/>
            <person name="Mavromatis K."/>
            <person name="Pagani I."/>
            <person name="Ivanova N."/>
            <person name="Mikhailova N."/>
            <person name="Pati A."/>
            <person name="Chen A."/>
            <person name="Palaniappan K."/>
            <person name="Rohde M."/>
            <person name="Tindall B.J."/>
            <person name="Detter J.C."/>
            <person name="Goker M."/>
            <person name="Woyke T."/>
            <person name="Bristow J."/>
            <person name="Eisen J.A."/>
            <person name="Markowitz V."/>
            <person name="Hugenholtz P."/>
            <person name="Klenk H.P."/>
            <person name="Kyrpides N.C."/>
        </authorList>
    </citation>
    <scope>NUCLEOTIDE SEQUENCE</scope>
    <source>
        <strain evidence="10">DSM 17368 / JCM 12287 / NRRL B-23963</strain>
    </source>
</reference>
<gene>
    <name evidence="9" type="ordered locus">Oweho_0987</name>
</gene>
<evidence type="ECO:0000256" key="5">
    <source>
        <dbReference type="ARBA" id="ARBA00022764"/>
    </source>
</evidence>
<dbReference type="AlphaFoldDB" id="G8R3W5"/>
<dbReference type="HOGENOM" id="CLU_045959_1_0_10"/>
<sequence>MEKKLVILGFIAILTIPFILFIFGIRPEFENTENRRLTPKPQFGWTSKESKGTLQNAQNLSAELGKYFEDFDAYYNDHFAFKPILFTTYYQLQTKVFHTNPIPQKVVKGNEGWYFLGNLYSNVIAESKGISNFSQKELSRIKENMENNARWLKQYNIEYYVAVAPNKHTIYGQFLPIAQGNLQTKLSQVKEMLSKTKINFVDLSENLKDHLNQKLYDKTGSHWNDLGGYYGYTALMDKISTQFPTVEPIGPKDFTIVDDTVNQEDLTRMLAIETIEHQPFLKMNNPCAIQIDNKLPIPAKHKGPAEKYEHRYSCPDKSFKVLVFRDSFAKALIQPIAETFGESLFIRFHDFDKDLILEEKPDLVIYEIVERDIDVLLRQ</sequence>
<feature type="domain" description="AlgX/AlgJ SGNH hydrolase-like" evidence="8">
    <location>
        <begin position="106"/>
        <end position="275"/>
    </location>
</feature>
<dbReference type="Pfam" id="PF16822">
    <property type="entry name" value="ALGX"/>
    <property type="match status" value="1"/>
</dbReference>
<feature type="transmembrane region" description="Helical" evidence="7">
    <location>
        <begin position="6"/>
        <end position="25"/>
    </location>
</feature>
<evidence type="ECO:0000256" key="4">
    <source>
        <dbReference type="ARBA" id="ARBA00022729"/>
    </source>
</evidence>